<dbReference type="OrthoDB" id="9787057at2"/>
<feature type="transmembrane region" description="Helical" evidence="1">
    <location>
        <begin position="181"/>
        <end position="202"/>
    </location>
</feature>
<evidence type="ECO:0000313" key="4">
    <source>
        <dbReference type="Proteomes" id="UP000182798"/>
    </source>
</evidence>
<dbReference type="Proteomes" id="UP000278334">
    <property type="component" value="Chromosome"/>
</dbReference>
<evidence type="ECO:0000256" key="1">
    <source>
        <dbReference type="SAM" id="Phobius"/>
    </source>
</evidence>
<dbReference type="Proteomes" id="UP000182798">
    <property type="component" value="Unassembled WGS sequence"/>
</dbReference>
<dbReference type="KEGG" id="bthg:MS2017_0507"/>
<evidence type="ECO:0000313" key="2">
    <source>
        <dbReference type="EMBL" id="AYQ56247.1"/>
    </source>
</evidence>
<dbReference type="EMBL" id="CP024634">
    <property type="protein sequence ID" value="AYQ56247.1"/>
    <property type="molecule type" value="Genomic_DNA"/>
</dbReference>
<accession>A0A1J5TWQ7</accession>
<proteinExistence type="predicted"/>
<keyword evidence="1" id="KW-0472">Membrane</keyword>
<evidence type="ECO:0000313" key="3">
    <source>
        <dbReference type="EMBL" id="OIR25275.1"/>
    </source>
</evidence>
<evidence type="ECO:0000313" key="5">
    <source>
        <dbReference type="Proteomes" id="UP000278334"/>
    </source>
</evidence>
<keyword evidence="1" id="KW-0812">Transmembrane</keyword>
<name>A0A1J5TWQ7_9GAMM</name>
<dbReference type="AlphaFoldDB" id="A0A1J5TWQ7"/>
<keyword evidence="1" id="KW-1133">Transmembrane helix</keyword>
<sequence>MLRIIEKSFLRITQVVGLVFAIIALVMAVTIGYNKINVKVDGKVDAPNIKLADYQKLIRTQEVKIGKNLNNNQYFNQEFDAYINDIVGALSNLPNGVINKIDLKQKVKISTKVKLNQYPQALQLAYVKSLAKLTRQVANVGGEINVDNFVKWHDQAFFQKMKAQDARNFLQIGSLKIEKSAYFAIWKALAIFVMLVIMLAVLRIEKNTRN</sequence>
<protein>
    <submittedName>
        <fullName evidence="3">Uncharacterized protein</fullName>
    </submittedName>
</protein>
<organism evidence="3 4">
    <name type="scientific">Bathymodiolus thermophilus thioautotrophic gill symbiont</name>
    <dbReference type="NCBI Taxonomy" id="2360"/>
    <lineage>
        <taxon>Bacteria</taxon>
        <taxon>Pseudomonadati</taxon>
        <taxon>Pseudomonadota</taxon>
        <taxon>Gammaproteobacteria</taxon>
        <taxon>sulfur-oxidizing symbionts</taxon>
    </lineage>
</organism>
<dbReference type="EMBL" id="MIQH01000365">
    <property type="protein sequence ID" value="OIR25275.1"/>
    <property type="molecule type" value="Genomic_DNA"/>
</dbReference>
<reference evidence="3" key="2">
    <citation type="journal article" date="2017" name="Stand. Genomic Sci.">
        <title>Genome sequence of the sulfur-oxidizing Bathymodiolus thermophilus gill endosymbiont.</title>
        <authorList>
            <person name="Ponnudurai R."/>
            <person name="Sayavedra L."/>
            <person name="Kleiner M."/>
            <person name="Heiden S.E."/>
            <person name="Thurmer A."/>
            <person name="Felbeck H."/>
            <person name="Schluter R."/>
            <person name="Sievert S.M."/>
            <person name="Daniel R."/>
            <person name="Schweder T."/>
            <person name="Markert S."/>
        </authorList>
    </citation>
    <scope>NUCLEOTIDE SEQUENCE</scope>
    <source>
        <strain evidence="3">BAT/CrabSpa'14</strain>
    </source>
</reference>
<reference evidence="4" key="1">
    <citation type="submission" date="2016-09" db="EMBL/GenBank/DDBJ databases">
        <title>Genome Sequence of Bathymodiolus thermophilus sulfur-oxidizing gill endosymbiont.</title>
        <authorList>
            <person name="Ponnudurai R."/>
            <person name="Kleiner M."/>
            <person name="Sayavedra L."/>
            <person name="Thuermer A."/>
            <person name="Felbeck H."/>
            <person name="Schlueter R."/>
            <person name="Schweder T."/>
            <person name="Markert S."/>
        </authorList>
    </citation>
    <scope>NUCLEOTIDE SEQUENCE [LARGE SCALE GENOMIC DNA]</scope>
    <source>
        <strain evidence="4">BAT/CrabSpa'14</strain>
    </source>
</reference>
<reference evidence="2 5" key="3">
    <citation type="submission" date="2017-11" db="EMBL/GenBank/DDBJ databases">
        <title>Genome sequence of the bacterial symbiont EPR9N from a vent mussel Bathymodiolus thermophilus.</title>
        <authorList>
            <person name="Won Y.-J."/>
        </authorList>
    </citation>
    <scope>NUCLEOTIDE SEQUENCE [LARGE SCALE GENOMIC DNA]</scope>
    <source>
        <strain evidence="2 5">EPR9N</strain>
    </source>
</reference>
<dbReference type="RefSeq" id="WP_071563681.1">
    <property type="nucleotide sequence ID" value="NZ_CP024634.1"/>
</dbReference>
<gene>
    <name evidence="3" type="ORF">BGC33_13045</name>
    <name evidence="2" type="ORF">MS2017_0507</name>
</gene>
<feature type="transmembrane region" description="Helical" evidence="1">
    <location>
        <begin position="12"/>
        <end position="33"/>
    </location>
</feature>